<reference evidence="3 4" key="1">
    <citation type="journal article" date="2018" name="Genome Biol. Evol.">
        <title>Multiple Roots of Fruiting Body Formation in Amoebozoa.</title>
        <authorList>
            <person name="Hillmann F."/>
            <person name="Forbes G."/>
            <person name="Novohradska S."/>
            <person name="Ferling I."/>
            <person name="Riege K."/>
            <person name="Groth M."/>
            <person name="Westermann M."/>
            <person name="Marz M."/>
            <person name="Spaller T."/>
            <person name="Winckler T."/>
            <person name="Schaap P."/>
            <person name="Glockner G."/>
        </authorList>
    </citation>
    <scope>NUCLEOTIDE SEQUENCE [LARGE SCALE GENOMIC DNA]</scope>
    <source>
        <strain evidence="3 4">Jena</strain>
    </source>
</reference>
<organism evidence="3 4">
    <name type="scientific">Planoprotostelium fungivorum</name>
    <dbReference type="NCBI Taxonomy" id="1890364"/>
    <lineage>
        <taxon>Eukaryota</taxon>
        <taxon>Amoebozoa</taxon>
        <taxon>Evosea</taxon>
        <taxon>Variosea</taxon>
        <taxon>Cavosteliida</taxon>
        <taxon>Cavosteliaceae</taxon>
        <taxon>Planoprotostelium</taxon>
    </lineage>
</organism>
<accession>A0A2P6NXP2</accession>
<dbReference type="GO" id="GO:0004672">
    <property type="term" value="F:protein kinase activity"/>
    <property type="evidence" value="ECO:0007669"/>
    <property type="project" value="InterPro"/>
</dbReference>
<dbReference type="InterPro" id="IPR000719">
    <property type="entry name" value="Prot_kinase_dom"/>
</dbReference>
<dbReference type="Gene3D" id="3.30.450.40">
    <property type="match status" value="1"/>
</dbReference>
<dbReference type="InterPro" id="IPR029016">
    <property type="entry name" value="GAF-like_dom_sf"/>
</dbReference>
<sequence length="2051" mass="231006">MSSTQEGADQLSNTRMAATGPTVIVNLDHFMCPITLEFMQDPVCTPYGHCFERSAIETLNPCFALRDTISDVMACHPDLMPHPSFELSRCHDRIKSDSAPEEPVKNRGKMVISPHSAEQGVRESTASDIECKWGLMRGTLSNRSTYITFPTPAALFDFLHATGFIILRNAGDHPISLRSTRSSGCGNVIHGGRITLDPNDSKGFDIRRYEWCIEMTEGDAADLVVVGFERSGGGKGNGLGMYHDRRHNMDGPDGSDSDSDTVVSILDGSAPPSPASSQGGNQHGNAQPVVQDEVSATEVLYRGPNSVVFRTDQPAPVTIKCAHHGYPSSALWKRYRRDIQIGLMLTERQNNYVVGYLGLQKNLYSGHSIIMNHFDGVSIPTLIERVGKLDVLQFLRLSLNCIKGIGAIHSDGVIHRNISPLHILVDRELQIKYIDFSAASVLEKQYQATFDSQLLHGRDLQYISPEQTGRMNKDIDYRTDYYSLGVVLYSLLCGHTPFYDAEPSRLIYAHIAKNPTPPHDIDTNTDTCKIPTSLSHVVLKMLAKNADDRYQSVFGIQSDLLKCMDLLGGGLAADFIVGGEDMRSRFRISQRLYGREEEIDRLSKIFDGITRGKISRSMIMVSGYSGVGKTALINELHKPLTKFTGNMLLGKVDQFNRSIPFSCIVQAFQQFVANLLLEPAERVKYWRETILSCLGAKGSVITDVIPELSHIIGRQPPVPQLQPTEAQNRFKQTFVQFVSALAQPSHPLVLFLDDLQWADIPTLLLIETILTNANINNLMLVGAYRDNEVDNSHPLTFAMSRIREKMKIHELKLEPLRLEHITSMISDSFYSSKEDSEPLASLTMKKTDGNPFFITMFLTNLHRKGLVSFDSTTGSWTWDMRRITSEEFTDNVVDMMIQRIRQLNLETQRVLALAAAIGNKFQLKTLALISKQPESIAAQNIWPAITDGLLLIHGEDLIVTGVNSSPDYNLGPSRDDRYYQFLHDRVQQAAYETIDEEGRKQIHLDISRLLLASEEEKSDDILFDILVHFTVAYKLLVDPVEKEQVARLFLKGSQLARKSSALQSAHEYAKIGIDLLVENYWEHQYDLALGLHKLEVETEYARGNYDAAEKKYPILLEKCKTRDDKIAIYRIQIHQFEVQCRYEEVYNVSRLCLKYFDFDIPELDAPIEVLQPLLDQEHRDIERNLNGRAISTLDGQLPLLQDPERYKCLDVLVWLWAPCFCIGNVRICGIVCGKMANFTLAHGLCDLSSATFTHYGFVCPDNRRSYEFGALGCRLIETYPNEPLRGRVYSSFAVSPCNLVMPLPHAYYFHDRAFESALEQGDLPMAAYSAHHCFAHRWFGGDSLASAVSVYNRVQSFLKETNAFVHEFALAEGIPILWHLNRVEQVEEEFVRKNKEKEWEVNISVWHNSKLQCLFWADSRDWTLVFEAIDLVRTNMSGVNGFWAAKEIKFIMAMLCLSALADGFMDTIEASTTNLGREDVSQIINEGISEFETLASTCPANAHHKLLMLRAQQARVNGDIMTSIKLFTAAKESAGSGGFQQYEALASEMAGRLFHTEELPACARPYIQQARYNYSTWGSITKTDQLEREFPEYLKVVGSKEDTITTEEEEMEREVQNSAKAITRLTESIHTDTKPEQLLRIMIRALLEHSGARRARFILVDRDNDKNLFLVAESDAEDLKSIVQFSSLEVKGHTSGVIHYVARTREVVRSGNMSSTDTIMSRLLPLNTSVLCVPMTRDGRLLGVVYLENNLVRDAFTPNCLKLVTLITSEMSKYIDTEDFSSSIQQGLGNASVSFDLATMRRRMLECTHQLYHELRKPGSEGENRLLFEYLDSMEKSLPTCNEDHTKTDQGMRKMLEDISFYSDHMRRVLDTVSAVSTTRQDQKEDVVTFAPRYLMENVATIFGPGLESRGITLNLISPDSDVLVAGNIHRISQAVIHMASFACRMKEMGTLTMRLTHHCINNNELSLHISMEGIGENLTEEQLDSLSRGLAQGSGSVVLGPELRWSRDAIQELGGEIKVISMDPADWRIECSLSCERVESKKRKWSVADS</sequence>
<dbReference type="PANTHER" id="PTHR43642:SF1">
    <property type="entry name" value="HYBRID SIGNAL TRANSDUCTION HISTIDINE KINASE G"/>
    <property type="match status" value="1"/>
</dbReference>
<dbReference type="STRING" id="1890364.A0A2P6NXP2"/>
<protein>
    <submittedName>
        <fullName evidence="3">Putative PAS/PAC sensor protein</fullName>
    </submittedName>
</protein>
<dbReference type="SUPFAM" id="SSF52540">
    <property type="entry name" value="P-loop containing nucleoside triphosphate hydrolases"/>
    <property type="match status" value="1"/>
</dbReference>
<dbReference type="Pfam" id="PF13185">
    <property type="entry name" value="GAF_2"/>
    <property type="match status" value="1"/>
</dbReference>
<dbReference type="Gene3D" id="3.30.40.10">
    <property type="entry name" value="Zinc/RING finger domain, C3HC4 (zinc finger)"/>
    <property type="match status" value="1"/>
</dbReference>
<dbReference type="PROSITE" id="PS50011">
    <property type="entry name" value="PROTEIN_KINASE_DOM"/>
    <property type="match status" value="1"/>
</dbReference>
<dbReference type="SMART" id="SM00220">
    <property type="entry name" value="S_TKc"/>
    <property type="match status" value="1"/>
</dbReference>
<dbReference type="SUPFAM" id="SSF56112">
    <property type="entry name" value="Protein kinase-like (PK-like)"/>
    <property type="match status" value="1"/>
</dbReference>
<dbReference type="InterPro" id="IPR011009">
    <property type="entry name" value="Kinase-like_dom_sf"/>
</dbReference>
<dbReference type="InterPro" id="IPR003613">
    <property type="entry name" value="Ubox_domain"/>
</dbReference>
<name>A0A2P6NXP2_9EUKA</name>
<dbReference type="InterPro" id="IPR053159">
    <property type="entry name" value="Hybrid_Histidine_Kinase"/>
</dbReference>
<evidence type="ECO:0000313" key="4">
    <source>
        <dbReference type="Proteomes" id="UP000241769"/>
    </source>
</evidence>
<dbReference type="Gene3D" id="1.10.510.10">
    <property type="entry name" value="Transferase(Phosphotransferase) domain 1"/>
    <property type="match status" value="1"/>
</dbReference>
<dbReference type="InParanoid" id="A0A2P6NXP2"/>
<dbReference type="Pfam" id="PF04564">
    <property type="entry name" value="U-box"/>
    <property type="match status" value="1"/>
</dbReference>
<dbReference type="Proteomes" id="UP000241769">
    <property type="component" value="Unassembled WGS sequence"/>
</dbReference>
<dbReference type="GO" id="GO:0005524">
    <property type="term" value="F:ATP binding"/>
    <property type="evidence" value="ECO:0007669"/>
    <property type="project" value="InterPro"/>
</dbReference>
<gene>
    <name evidence="3" type="ORF">PROFUN_02821</name>
</gene>
<dbReference type="CDD" id="cd14014">
    <property type="entry name" value="STKc_PknB_like"/>
    <property type="match status" value="1"/>
</dbReference>
<dbReference type="InterPro" id="IPR036890">
    <property type="entry name" value="HATPase_C_sf"/>
</dbReference>
<dbReference type="Gene3D" id="3.40.50.300">
    <property type="entry name" value="P-loop containing nucleotide triphosphate hydrolases"/>
    <property type="match status" value="1"/>
</dbReference>
<dbReference type="InterPro" id="IPR041664">
    <property type="entry name" value="AAA_16"/>
</dbReference>
<dbReference type="Gene3D" id="3.30.565.10">
    <property type="entry name" value="Histidine kinase-like ATPase, C-terminal domain"/>
    <property type="match status" value="1"/>
</dbReference>
<evidence type="ECO:0000313" key="3">
    <source>
        <dbReference type="EMBL" id="PRP88725.1"/>
    </source>
</evidence>
<dbReference type="GO" id="GO:0004842">
    <property type="term" value="F:ubiquitin-protein transferase activity"/>
    <property type="evidence" value="ECO:0007669"/>
    <property type="project" value="InterPro"/>
</dbReference>
<dbReference type="EMBL" id="MDYQ01000008">
    <property type="protein sequence ID" value="PRP88725.1"/>
    <property type="molecule type" value="Genomic_DNA"/>
</dbReference>
<feature type="domain" description="Protein kinase" evidence="2">
    <location>
        <begin position="294"/>
        <end position="561"/>
    </location>
</feature>
<dbReference type="InterPro" id="IPR013083">
    <property type="entry name" value="Znf_RING/FYVE/PHD"/>
</dbReference>
<dbReference type="PANTHER" id="PTHR43642">
    <property type="entry name" value="HYBRID SIGNAL TRANSDUCTION HISTIDINE KINASE G"/>
    <property type="match status" value="1"/>
</dbReference>
<evidence type="ECO:0000259" key="2">
    <source>
        <dbReference type="PROSITE" id="PS50011"/>
    </source>
</evidence>
<comment type="caution">
    <text evidence="3">The sequence shown here is derived from an EMBL/GenBank/DDBJ whole genome shotgun (WGS) entry which is preliminary data.</text>
</comment>
<feature type="region of interest" description="Disordered" evidence="1">
    <location>
        <begin position="236"/>
        <end position="288"/>
    </location>
</feature>
<dbReference type="InterPro" id="IPR003018">
    <property type="entry name" value="GAF"/>
</dbReference>
<dbReference type="InterPro" id="IPR027417">
    <property type="entry name" value="P-loop_NTPase"/>
</dbReference>
<dbReference type="SMART" id="SM00065">
    <property type="entry name" value="GAF"/>
    <property type="match status" value="1"/>
</dbReference>
<dbReference type="Pfam" id="PF00069">
    <property type="entry name" value="Pkinase"/>
    <property type="match status" value="1"/>
</dbReference>
<dbReference type="Pfam" id="PF13191">
    <property type="entry name" value="AAA_16"/>
    <property type="match status" value="1"/>
</dbReference>
<evidence type="ECO:0000256" key="1">
    <source>
        <dbReference type="SAM" id="MobiDB-lite"/>
    </source>
</evidence>
<dbReference type="GO" id="GO:0016567">
    <property type="term" value="P:protein ubiquitination"/>
    <property type="evidence" value="ECO:0007669"/>
    <property type="project" value="InterPro"/>
</dbReference>
<keyword evidence="4" id="KW-1185">Reference proteome</keyword>
<dbReference type="SUPFAM" id="SSF55781">
    <property type="entry name" value="GAF domain-like"/>
    <property type="match status" value="1"/>
</dbReference>
<proteinExistence type="predicted"/>
<dbReference type="SUPFAM" id="SSF57850">
    <property type="entry name" value="RING/U-box"/>
    <property type="match status" value="1"/>
</dbReference>
<dbReference type="OrthoDB" id="19417at2759"/>